<evidence type="ECO:0000256" key="2">
    <source>
        <dbReference type="ARBA" id="ARBA00004377"/>
    </source>
</evidence>
<evidence type="ECO:0000256" key="1">
    <source>
        <dbReference type="ARBA" id="ARBA00002442"/>
    </source>
</evidence>
<feature type="region of interest" description="Disordered" evidence="13">
    <location>
        <begin position="60"/>
        <end position="83"/>
    </location>
</feature>
<comment type="function">
    <text evidence="1 12">Required for the export of heme to the periplasm for the biogenesis of c-type cytochromes.</text>
</comment>
<evidence type="ECO:0000256" key="6">
    <source>
        <dbReference type="ARBA" id="ARBA00022475"/>
    </source>
</evidence>
<dbReference type="PANTHER" id="PTHR37531">
    <property type="entry name" value="HEME EXPORTER PROTEIN D"/>
    <property type="match status" value="1"/>
</dbReference>
<keyword evidence="15" id="KW-1185">Reference proteome</keyword>
<comment type="caution">
    <text evidence="14">The sequence shown here is derived from an EMBL/GenBank/DDBJ whole genome shotgun (WGS) entry which is preliminary data.</text>
</comment>
<proteinExistence type="inferred from homology"/>
<comment type="subcellular location">
    <subcellularLocation>
        <location evidence="2 12">Cell inner membrane</location>
        <topology evidence="2 12">Single-pass membrane protein</topology>
    </subcellularLocation>
</comment>
<evidence type="ECO:0000256" key="3">
    <source>
        <dbReference type="ARBA" id="ARBA00008741"/>
    </source>
</evidence>
<keyword evidence="7 12" id="KW-0997">Cell inner membrane</keyword>
<dbReference type="EMBL" id="BAABBO010000001">
    <property type="protein sequence ID" value="GAA3950014.1"/>
    <property type="molecule type" value="Genomic_DNA"/>
</dbReference>
<protein>
    <recommendedName>
        <fullName evidence="4 12">Heme exporter protein D</fullName>
    </recommendedName>
</protein>
<gene>
    <name evidence="14" type="ORF">GCM10022278_06380</name>
</gene>
<keyword evidence="10 12" id="KW-1133">Transmembrane helix</keyword>
<sequence>MTFAFDSLEAFFAMGKHGFYVWLSYGVGFAVILINILLAKRQRAQAFEQVRRLARLDAVSAGGSEPSAQGVDSASAARDASQS</sequence>
<evidence type="ECO:0000256" key="4">
    <source>
        <dbReference type="ARBA" id="ARBA00016461"/>
    </source>
</evidence>
<name>A0ABP7NNW4_9GAMM</name>
<evidence type="ECO:0000256" key="10">
    <source>
        <dbReference type="ARBA" id="ARBA00022989"/>
    </source>
</evidence>
<keyword evidence="5 12" id="KW-0813">Transport</keyword>
<evidence type="ECO:0000256" key="5">
    <source>
        <dbReference type="ARBA" id="ARBA00022448"/>
    </source>
</evidence>
<evidence type="ECO:0000256" key="7">
    <source>
        <dbReference type="ARBA" id="ARBA00022519"/>
    </source>
</evidence>
<dbReference type="NCBIfam" id="TIGR03141">
    <property type="entry name" value="cytochro_ccmD"/>
    <property type="match status" value="1"/>
</dbReference>
<evidence type="ECO:0000256" key="13">
    <source>
        <dbReference type="SAM" id="MobiDB-lite"/>
    </source>
</evidence>
<comment type="similarity">
    <text evidence="3 12">Belongs to the CcmD/CycX/HelD family.</text>
</comment>
<accession>A0ABP7NNW4</accession>
<dbReference type="Proteomes" id="UP001501337">
    <property type="component" value="Unassembled WGS sequence"/>
</dbReference>
<keyword evidence="8 12" id="KW-0812">Transmembrane</keyword>
<evidence type="ECO:0000313" key="15">
    <source>
        <dbReference type="Proteomes" id="UP001501337"/>
    </source>
</evidence>
<dbReference type="InterPro" id="IPR052075">
    <property type="entry name" value="Heme_exporter_D"/>
</dbReference>
<dbReference type="InterPro" id="IPR007078">
    <property type="entry name" value="Haem_export_protD_CcmD"/>
</dbReference>
<evidence type="ECO:0000313" key="14">
    <source>
        <dbReference type="EMBL" id="GAA3950014.1"/>
    </source>
</evidence>
<evidence type="ECO:0000256" key="8">
    <source>
        <dbReference type="ARBA" id="ARBA00022692"/>
    </source>
</evidence>
<feature type="transmembrane region" description="Helical" evidence="12">
    <location>
        <begin position="20"/>
        <end position="39"/>
    </location>
</feature>
<evidence type="ECO:0000256" key="9">
    <source>
        <dbReference type="ARBA" id="ARBA00022748"/>
    </source>
</evidence>
<evidence type="ECO:0000256" key="11">
    <source>
        <dbReference type="ARBA" id="ARBA00023136"/>
    </source>
</evidence>
<dbReference type="PANTHER" id="PTHR37531:SF1">
    <property type="entry name" value="HEME EXPORTER PROTEIN D"/>
    <property type="match status" value="1"/>
</dbReference>
<organism evidence="14 15">
    <name type="scientific">Allohahella marinimesophila</name>
    <dbReference type="NCBI Taxonomy" id="1054972"/>
    <lineage>
        <taxon>Bacteria</taxon>
        <taxon>Pseudomonadati</taxon>
        <taxon>Pseudomonadota</taxon>
        <taxon>Gammaproteobacteria</taxon>
        <taxon>Oceanospirillales</taxon>
        <taxon>Hahellaceae</taxon>
        <taxon>Allohahella</taxon>
    </lineage>
</organism>
<dbReference type="Pfam" id="PF04995">
    <property type="entry name" value="CcmD"/>
    <property type="match status" value="1"/>
</dbReference>
<keyword evidence="11 12" id="KW-0472">Membrane</keyword>
<feature type="compositionally biased region" description="Low complexity" evidence="13">
    <location>
        <begin position="72"/>
        <end position="83"/>
    </location>
</feature>
<keyword evidence="6 12" id="KW-1003">Cell membrane</keyword>
<reference evidence="15" key="1">
    <citation type="journal article" date="2019" name="Int. J. Syst. Evol. Microbiol.">
        <title>The Global Catalogue of Microorganisms (GCM) 10K type strain sequencing project: providing services to taxonomists for standard genome sequencing and annotation.</title>
        <authorList>
            <consortium name="The Broad Institute Genomics Platform"/>
            <consortium name="The Broad Institute Genome Sequencing Center for Infectious Disease"/>
            <person name="Wu L."/>
            <person name="Ma J."/>
        </authorList>
    </citation>
    <scope>NUCLEOTIDE SEQUENCE [LARGE SCALE GENOMIC DNA]</scope>
    <source>
        <strain evidence="15">JCM 17555</strain>
    </source>
</reference>
<dbReference type="RefSeq" id="WP_344803197.1">
    <property type="nucleotide sequence ID" value="NZ_BAABBO010000001.1"/>
</dbReference>
<evidence type="ECO:0000256" key="12">
    <source>
        <dbReference type="RuleBase" id="RU363101"/>
    </source>
</evidence>
<keyword evidence="9 12" id="KW-0201">Cytochrome c-type biogenesis</keyword>